<evidence type="ECO:0000256" key="4">
    <source>
        <dbReference type="ARBA" id="ARBA00022989"/>
    </source>
</evidence>
<evidence type="ECO:0000256" key="1">
    <source>
        <dbReference type="ARBA" id="ARBA00004141"/>
    </source>
</evidence>
<evidence type="ECO:0000256" key="2">
    <source>
        <dbReference type="ARBA" id="ARBA00007262"/>
    </source>
</evidence>
<dbReference type="InterPro" id="IPR038213">
    <property type="entry name" value="IFI6/IFI27-like_sf"/>
</dbReference>
<protein>
    <recommendedName>
        <fullName evidence="9">Integral membrane protein</fullName>
    </recommendedName>
</protein>
<proteinExistence type="inferred from homology"/>
<comment type="caution">
    <text evidence="7">The sequence shown here is derived from an EMBL/GenBank/DDBJ whole genome shotgun (WGS) entry which is preliminary data.</text>
</comment>
<keyword evidence="3 6" id="KW-0812">Transmembrane</keyword>
<keyword evidence="8" id="KW-1185">Reference proteome</keyword>
<comment type="subcellular location">
    <subcellularLocation>
        <location evidence="1">Membrane</location>
        <topology evidence="1">Multi-pass membrane protein</topology>
    </subcellularLocation>
</comment>
<keyword evidence="5 6" id="KW-0472">Membrane</keyword>
<organism evidence="7 8">
    <name type="scientific">Diaporthe vaccinii</name>
    <dbReference type="NCBI Taxonomy" id="105482"/>
    <lineage>
        <taxon>Eukaryota</taxon>
        <taxon>Fungi</taxon>
        <taxon>Dikarya</taxon>
        <taxon>Ascomycota</taxon>
        <taxon>Pezizomycotina</taxon>
        <taxon>Sordariomycetes</taxon>
        <taxon>Sordariomycetidae</taxon>
        <taxon>Diaporthales</taxon>
        <taxon>Diaporthaceae</taxon>
        <taxon>Diaporthe</taxon>
        <taxon>Diaporthe eres species complex</taxon>
    </lineage>
</organism>
<feature type="transmembrane region" description="Helical" evidence="6">
    <location>
        <begin position="90"/>
        <end position="111"/>
    </location>
</feature>
<keyword evidence="4 6" id="KW-1133">Transmembrane helix</keyword>
<feature type="transmembrane region" description="Helical" evidence="6">
    <location>
        <begin position="50"/>
        <end position="78"/>
    </location>
</feature>
<evidence type="ECO:0000256" key="3">
    <source>
        <dbReference type="ARBA" id="ARBA00022692"/>
    </source>
</evidence>
<accession>A0ABR4DYH8</accession>
<sequence length="140" mass="14990">MAVLLFTAQNPFDGNMWDMLRQYVAGISIALPNLSEKWASFSDWLSQPHVLAVIFAWWITFTIVCTIIMSLGFGPAGIIAGTAAAAFQSFMYGGFTPAGGLFATLTSMAMVGTLMPAVFFFSSLTASIVAALVWVFGVGR</sequence>
<evidence type="ECO:0000313" key="7">
    <source>
        <dbReference type="EMBL" id="KAL2275220.1"/>
    </source>
</evidence>
<dbReference type="Pfam" id="PF06140">
    <property type="entry name" value="Ifi-6-16"/>
    <property type="match status" value="1"/>
</dbReference>
<evidence type="ECO:0000256" key="5">
    <source>
        <dbReference type="ARBA" id="ARBA00023136"/>
    </source>
</evidence>
<evidence type="ECO:0000313" key="8">
    <source>
        <dbReference type="Proteomes" id="UP001600888"/>
    </source>
</evidence>
<dbReference type="EMBL" id="JBAWTH010000140">
    <property type="protein sequence ID" value="KAL2275220.1"/>
    <property type="molecule type" value="Genomic_DNA"/>
</dbReference>
<feature type="transmembrane region" description="Helical" evidence="6">
    <location>
        <begin position="117"/>
        <end position="138"/>
    </location>
</feature>
<evidence type="ECO:0008006" key="9">
    <source>
        <dbReference type="Google" id="ProtNLM"/>
    </source>
</evidence>
<dbReference type="InterPro" id="IPR009311">
    <property type="entry name" value="IFI6/IFI27-like"/>
</dbReference>
<dbReference type="Gene3D" id="6.10.110.10">
    <property type="match status" value="1"/>
</dbReference>
<evidence type="ECO:0000256" key="6">
    <source>
        <dbReference type="SAM" id="Phobius"/>
    </source>
</evidence>
<reference evidence="7 8" key="1">
    <citation type="submission" date="2024-03" db="EMBL/GenBank/DDBJ databases">
        <title>A high-quality draft genome sequence of Diaporthe vaccinii, a causative agent of upright dieback and viscid rot disease in cranberry plants.</title>
        <authorList>
            <person name="Sarrasin M."/>
            <person name="Lang B.F."/>
            <person name="Burger G."/>
        </authorList>
    </citation>
    <scope>NUCLEOTIDE SEQUENCE [LARGE SCALE GENOMIC DNA]</scope>
    <source>
        <strain evidence="7 8">IS7</strain>
    </source>
</reference>
<comment type="similarity">
    <text evidence="2">Belongs to the IFI6/IFI27 family.</text>
</comment>
<gene>
    <name evidence="7" type="ORF">FJTKL_02444</name>
</gene>
<dbReference type="Proteomes" id="UP001600888">
    <property type="component" value="Unassembled WGS sequence"/>
</dbReference>
<name>A0ABR4DYH8_9PEZI</name>